<reference evidence="2 3" key="1">
    <citation type="submission" date="2024-01" db="EMBL/GenBank/DDBJ databases">
        <title>The complete chloroplast genome sequence of Lithospermum erythrorhizon: insights into the phylogenetic relationship among Boraginaceae species and the maternal lineages of purple gromwells.</title>
        <authorList>
            <person name="Okada T."/>
            <person name="Watanabe K."/>
        </authorList>
    </citation>
    <scope>NUCLEOTIDE SEQUENCE [LARGE SCALE GENOMIC DNA]</scope>
</reference>
<evidence type="ECO:0000313" key="2">
    <source>
        <dbReference type="EMBL" id="GAA0143257.1"/>
    </source>
</evidence>
<evidence type="ECO:0000313" key="3">
    <source>
        <dbReference type="Proteomes" id="UP001454036"/>
    </source>
</evidence>
<protein>
    <submittedName>
        <fullName evidence="2">Uncharacterized protein</fullName>
    </submittedName>
</protein>
<dbReference type="EMBL" id="BAABME010000496">
    <property type="protein sequence ID" value="GAA0143257.1"/>
    <property type="molecule type" value="Genomic_DNA"/>
</dbReference>
<sequence>MKQKDDEKFHDFLFGINQERYGNLRSQLLAQDSLPTLDWTYKAMNQEDQLQKRHQVVPSDPNVMTFAVKAPHKSSAEYKPRFLPNAPSSRQIWPRTRSRTRTRGCRLRASKARAVTCPGLKPGGAAMAGSGSSGTSSGIPGVSSEQIQQLLSLFVENVFPFALVDPVSVAPEQPSVIETMQDEFDEEEEYLEVPPYSPPSAETGVVSPSPHPGREPPGCTTEFENFLGLGCC</sequence>
<name>A0AAV3NV55_LITER</name>
<evidence type="ECO:0000256" key="1">
    <source>
        <dbReference type="SAM" id="MobiDB-lite"/>
    </source>
</evidence>
<organism evidence="2 3">
    <name type="scientific">Lithospermum erythrorhizon</name>
    <name type="common">Purple gromwell</name>
    <name type="synonym">Lithospermum officinale var. erythrorhizon</name>
    <dbReference type="NCBI Taxonomy" id="34254"/>
    <lineage>
        <taxon>Eukaryota</taxon>
        <taxon>Viridiplantae</taxon>
        <taxon>Streptophyta</taxon>
        <taxon>Embryophyta</taxon>
        <taxon>Tracheophyta</taxon>
        <taxon>Spermatophyta</taxon>
        <taxon>Magnoliopsida</taxon>
        <taxon>eudicotyledons</taxon>
        <taxon>Gunneridae</taxon>
        <taxon>Pentapetalae</taxon>
        <taxon>asterids</taxon>
        <taxon>lamiids</taxon>
        <taxon>Boraginales</taxon>
        <taxon>Boraginaceae</taxon>
        <taxon>Boraginoideae</taxon>
        <taxon>Lithospermeae</taxon>
        <taxon>Lithospermum</taxon>
    </lineage>
</organism>
<comment type="caution">
    <text evidence="2">The sequence shown here is derived from an EMBL/GenBank/DDBJ whole genome shotgun (WGS) entry which is preliminary data.</text>
</comment>
<proteinExistence type="predicted"/>
<dbReference type="AlphaFoldDB" id="A0AAV3NV55"/>
<keyword evidence="3" id="KW-1185">Reference proteome</keyword>
<gene>
    <name evidence="2" type="ORF">LIER_03983</name>
</gene>
<feature type="region of interest" description="Disordered" evidence="1">
    <location>
        <begin position="193"/>
        <end position="219"/>
    </location>
</feature>
<accession>A0AAV3NV55</accession>
<dbReference type="Proteomes" id="UP001454036">
    <property type="component" value="Unassembled WGS sequence"/>
</dbReference>